<evidence type="ECO:0000259" key="4">
    <source>
        <dbReference type="PROSITE" id="PS50893"/>
    </source>
</evidence>
<dbReference type="FunFam" id="3.40.50.300:FF:000425">
    <property type="entry name" value="Probable ABC transporter, ATP-binding subunit"/>
    <property type="match status" value="1"/>
</dbReference>
<gene>
    <name evidence="5" type="ORF">EV690_3039</name>
</gene>
<sequence length="336" mass="37692">MIESIKIEQLSKSFANQSVLKNINLDVQKGQFVTLLGPSGCGKTTLLRIIAGLERADSGCIATSHTQFMNTSQGIFLPSQRRKLGFVFQDYGLWPHMSVYDNIAFALKISGQYSRAQIGEKVRRALNYVQLDTYSDYRPAQLSGGQKQRVSIARALAAERQCILFDEPLSNLDANLRDELGQQIKMLASSLGLTCLYVTHDRREAQLLSDKIALLKDGQIHRFDSPENLFRHPDDEWIASFLDCGNIVPGSLLERDDATLWLVPRRALALDPAGSIKAEVVTSNFLADQYEIQAMLAGIRLRFYHDQPLKAHQLISLAVNWHALKSLNPYPTSRMT</sequence>
<proteinExistence type="predicted"/>
<dbReference type="Gene3D" id="3.40.50.300">
    <property type="entry name" value="P-loop containing nucleotide triphosphate hydrolases"/>
    <property type="match status" value="1"/>
</dbReference>
<keyword evidence="6" id="KW-1185">Reference proteome</keyword>
<keyword evidence="2" id="KW-0547">Nucleotide-binding</keyword>
<dbReference type="PANTHER" id="PTHR42781:SF9">
    <property type="entry name" value="AMINO ACID ABC TRANSPORTER, ATP-BINDING PROTEIN-RELATED"/>
    <property type="match status" value="1"/>
</dbReference>
<dbReference type="GO" id="GO:0015697">
    <property type="term" value="P:quaternary ammonium group transport"/>
    <property type="evidence" value="ECO:0007669"/>
    <property type="project" value="UniProtKB-ARBA"/>
</dbReference>
<dbReference type="InterPro" id="IPR050093">
    <property type="entry name" value="ABC_SmlMolc_Importer"/>
</dbReference>
<accession>A0A4V6NE21</accession>
<keyword evidence="3 5" id="KW-0067">ATP-binding</keyword>
<reference evidence="5 6" key="1">
    <citation type="submission" date="2019-03" db="EMBL/GenBank/DDBJ databases">
        <title>Genomic Encyclopedia of Type Strains, Phase IV (KMG-IV): sequencing the most valuable type-strain genomes for metagenomic binning, comparative biology and taxonomic classification.</title>
        <authorList>
            <person name="Goeker M."/>
        </authorList>
    </citation>
    <scope>NUCLEOTIDE SEQUENCE [LARGE SCALE GENOMIC DNA]</scope>
    <source>
        <strain evidence="5 6">DSM 18577</strain>
    </source>
</reference>
<dbReference type="Pfam" id="PF00005">
    <property type="entry name" value="ABC_tran"/>
    <property type="match status" value="1"/>
</dbReference>
<evidence type="ECO:0000256" key="3">
    <source>
        <dbReference type="ARBA" id="ARBA00022840"/>
    </source>
</evidence>
<comment type="caution">
    <text evidence="5">The sequence shown here is derived from an EMBL/GenBank/DDBJ whole genome shotgun (WGS) entry which is preliminary data.</text>
</comment>
<dbReference type="RefSeq" id="WP_224054982.1">
    <property type="nucleotide sequence ID" value="NZ_OU594967.1"/>
</dbReference>
<feature type="domain" description="ABC transporter" evidence="4">
    <location>
        <begin position="5"/>
        <end position="242"/>
    </location>
</feature>
<dbReference type="GO" id="GO:0016887">
    <property type="term" value="F:ATP hydrolysis activity"/>
    <property type="evidence" value="ECO:0007669"/>
    <property type="project" value="InterPro"/>
</dbReference>
<keyword evidence="1" id="KW-0813">Transport</keyword>
<evidence type="ECO:0000313" key="5">
    <source>
        <dbReference type="EMBL" id="TCK46891.1"/>
    </source>
</evidence>
<organism evidence="5 6">
    <name type="scientific">Celerinatantimonas diazotrophica</name>
    <dbReference type="NCBI Taxonomy" id="412034"/>
    <lineage>
        <taxon>Bacteria</taxon>
        <taxon>Pseudomonadati</taxon>
        <taxon>Pseudomonadota</taxon>
        <taxon>Gammaproteobacteria</taxon>
        <taxon>Celerinatantimonadaceae</taxon>
        <taxon>Celerinatantimonas</taxon>
    </lineage>
</organism>
<dbReference type="InterPro" id="IPR017871">
    <property type="entry name" value="ABC_transporter-like_CS"/>
</dbReference>
<dbReference type="SMART" id="SM00382">
    <property type="entry name" value="AAA"/>
    <property type="match status" value="1"/>
</dbReference>
<protein>
    <submittedName>
        <fullName evidence="5">Iron(III) transport system ATP-binding protein</fullName>
    </submittedName>
</protein>
<dbReference type="PANTHER" id="PTHR42781">
    <property type="entry name" value="SPERMIDINE/PUTRESCINE IMPORT ATP-BINDING PROTEIN POTA"/>
    <property type="match status" value="1"/>
</dbReference>
<evidence type="ECO:0000313" key="6">
    <source>
        <dbReference type="Proteomes" id="UP000295565"/>
    </source>
</evidence>
<dbReference type="Proteomes" id="UP000295565">
    <property type="component" value="Unassembled WGS sequence"/>
</dbReference>
<name>A0A4V6NE21_9GAMM</name>
<evidence type="ECO:0000256" key="1">
    <source>
        <dbReference type="ARBA" id="ARBA00022448"/>
    </source>
</evidence>
<dbReference type="SUPFAM" id="SSF52540">
    <property type="entry name" value="P-loop containing nucleoside triphosphate hydrolases"/>
    <property type="match status" value="1"/>
</dbReference>
<dbReference type="EMBL" id="SMGD01000016">
    <property type="protein sequence ID" value="TCK46891.1"/>
    <property type="molecule type" value="Genomic_DNA"/>
</dbReference>
<dbReference type="PROSITE" id="PS00211">
    <property type="entry name" value="ABC_TRANSPORTER_1"/>
    <property type="match status" value="1"/>
</dbReference>
<dbReference type="InterPro" id="IPR003439">
    <property type="entry name" value="ABC_transporter-like_ATP-bd"/>
</dbReference>
<dbReference type="PROSITE" id="PS50893">
    <property type="entry name" value="ABC_TRANSPORTER_2"/>
    <property type="match status" value="1"/>
</dbReference>
<dbReference type="GO" id="GO:0005524">
    <property type="term" value="F:ATP binding"/>
    <property type="evidence" value="ECO:0007669"/>
    <property type="project" value="UniProtKB-KW"/>
</dbReference>
<dbReference type="InterPro" id="IPR027417">
    <property type="entry name" value="P-loop_NTPase"/>
</dbReference>
<evidence type="ECO:0000256" key="2">
    <source>
        <dbReference type="ARBA" id="ARBA00022741"/>
    </source>
</evidence>
<dbReference type="InterPro" id="IPR003593">
    <property type="entry name" value="AAA+_ATPase"/>
</dbReference>
<dbReference type="AlphaFoldDB" id="A0A4V6NE21"/>